<sequence>MLVGIFFFAVNDTMGKYLVGTYAVGQILLMRSAAALVFLTPFIRREGLSAFTNAPRPWLQVLRAVFATFEVGCFYWALTGMSLADTMTFYLAGPIYVTAMSPFLLGEHVGWRRWLAVLAGFVGVMVALGPSGGAFSPHALVAIAGSLMFSIFMVCTRLVRGTSDVVLVTTQVVAALVFGAVTAPFTWVAVTLFDGAMLALLGVVAMIAFLCINRSISIAPASVVVPYQYTTIVWAVILGFIFFGDIPSTQMLIGAGIIIAAGIYIFIREQRLAKPAAFTEPPPA</sequence>
<keyword evidence="1" id="KW-0472">Membrane</keyword>
<dbReference type="OrthoDB" id="9815809at2"/>
<feature type="domain" description="EamA" evidence="2">
    <location>
        <begin position="1"/>
        <end position="127"/>
    </location>
</feature>
<keyword evidence="4" id="KW-1185">Reference proteome</keyword>
<dbReference type="AlphaFoldDB" id="A0A371BE09"/>
<dbReference type="InterPro" id="IPR000620">
    <property type="entry name" value="EamA_dom"/>
</dbReference>
<name>A0A371BE09_9BRAD</name>
<dbReference type="Pfam" id="PF00892">
    <property type="entry name" value="EamA"/>
    <property type="match status" value="2"/>
</dbReference>
<feature type="transmembrane region" description="Helical" evidence="1">
    <location>
        <begin position="61"/>
        <end position="81"/>
    </location>
</feature>
<dbReference type="GO" id="GO:0016020">
    <property type="term" value="C:membrane"/>
    <property type="evidence" value="ECO:0007669"/>
    <property type="project" value="InterPro"/>
</dbReference>
<keyword evidence="1" id="KW-1133">Transmembrane helix</keyword>
<proteinExistence type="predicted"/>
<dbReference type="InterPro" id="IPR037185">
    <property type="entry name" value="EmrE-like"/>
</dbReference>
<dbReference type="SUPFAM" id="SSF103481">
    <property type="entry name" value="Multidrug resistance efflux transporter EmrE"/>
    <property type="match status" value="2"/>
</dbReference>
<feature type="transmembrane region" description="Helical" evidence="1">
    <location>
        <begin position="224"/>
        <end position="243"/>
    </location>
</feature>
<dbReference type="PANTHER" id="PTHR22911">
    <property type="entry name" value="ACYL-MALONYL CONDENSING ENZYME-RELATED"/>
    <property type="match status" value="1"/>
</dbReference>
<feature type="transmembrane region" description="Helical" evidence="1">
    <location>
        <begin position="195"/>
        <end position="212"/>
    </location>
</feature>
<organism evidence="3 4">
    <name type="scientific">Undibacter mobilis</name>
    <dbReference type="NCBI Taxonomy" id="2292256"/>
    <lineage>
        <taxon>Bacteria</taxon>
        <taxon>Pseudomonadati</taxon>
        <taxon>Pseudomonadota</taxon>
        <taxon>Alphaproteobacteria</taxon>
        <taxon>Hyphomicrobiales</taxon>
        <taxon>Nitrobacteraceae</taxon>
        <taxon>Undibacter</taxon>
    </lineage>
</organism>
<feature type="transmembrane region" description="Helical" evidence="1">
    <location>
        <begin position="139"/>
        <end position="159"/>
    </location>
</feature>
<feature type="transmembrane region" description="Helical" evidence="1">
    <location>
        <begin position="249"/>
        <end position="267"/>
    </location>
</feature>
<feature type="transmembrane region" description="Helical" evidence="1">
    <location>
        <begin position="114"/>
        <end position="133"/>
    </location>
</feature>
<feature type="transmembrane region" description="Helical" evidence="1">
    <location>
        <begin position="20"/>
        <end position="40"/>
    </location>
</feature>
<reference evidence="4" key="1">
    <citation type="submission" date="2018-08" db="EMBL/GenBank/DDBJ databases">
        <authorList>
            <person name="Kim S.-J."/>
            <person name="Jung G.-Y."/>
        </authorList>
    </citation>
    <scope>NUCLEOTIDE SEQUENCE [LARGE SCALE GENOMIC DNA]</scope>
    <source>
        <strain evidence="4">GY_H</strain>
    </source>
</reference>
<protein>
    <submittedName>
        <fullName evidence="3">DMT family transporter</fullName>
    </submittedName>
</protein>
<comment type="caution">
    <text evidence="3">The sequence shown here is derived from an EMBL/GenBank/DDBJ whole genome shotgun (WGS) entry which is preliminary data.</text>
</comment>
<evidence type="ECO:0000256" key="1">
    <source>
        <dbReference type="SAM" id="Phobius"/>
    </source>
</evidence>
<evidence type="ECO:0000313" key="4">
    <source>
        <dbReference type="Proteomes" id="UP000263993"/>
    </source>
</evidence>
<gene>
    <name evidence="3" type="ORF">DXH78_06565</name>
</gene>
<accession>A0A371BE09</accession>
<keyword evidence="1" id="KW-0812">Transmembrane</keyword>
<dbReference type="PANTHER" id="PTHR22911:SF135">
    <property type="entry name" value="BLR4310 PROTEIN"/>
    <property type="match status" value="1"/>
</dbReference>
<evidence type="ECO:0000259" key="2">
    <source>
        <dbReference type="Pfam" id="PF00892"/>
    </source>
</evidence>
<evidence type="ECO:0000313" key="3">
    <source>
        <dbReference type="EMBL" id="RDV05738.1"/>
    </source>
</evidence>
<feature type="transmembrane region" description="Helical" evidence="1">
    <location>
        <begin position="87"/>
        <end position="105"/>
    </location>
</feature>
<dbReference type="Proteomes" id="UP000263993">
    <property type="component" value="Unassembled WGS sequence"/>
</dbReference>
<feature type="domain" description="EamA" evidence="2">
    <location>
        <begin position="139"/>
        <end position="265"/>
    </location>
</feature>
<feature type="transmembrane region" description="Helical" evidence="1">
    <location>
        <begin position="166"/>
        <end position="189"/>
    </location>
</feature>
<dbReference type="EMBL" id="QRGO01000001">
    <property type="protein sequence ID" value="RDV05738.1"/>
    <property type="molecule type" value="Genomic_DNA"/>
</dbReference>